<dbReference type="GeneID" id="5478508"/>
<evidence type="ECO:0000313" key="1">
    <source>
        <dbReference type="EMBL" id="EDO06706.1"/>
    </source>
</evidence>
<dbReference type="Proteomes" id="UP000002173">
    <property type="component" value="Unassembled WGS sequence"/>
</dbReference>
<comment type="caution">
    <text evidence="1">The sequence shown here is derived from an EMBL/GenBank/DDBJ whole genome shotgun (WGS) entry which is preliminary data.</text>
</comment>
<keyword evidence="2" id="KW-1185">Reference proteome</keyword>
<name>A7AUU5_BABBO</name>
<gene>
    <name evidence="1" type="ORF">BBOV_II007560</name>
</gene>
<sequence length="339" mass="38702">MIYDRSETIWRLKTKFKGFESKGPFSTTYKLPLEVNNERIKTTLEVKIPLSYPNKQVLLKLVNPISHPWADDKGNVQLPPWAESLHAVELVSAFIEQLQEVHNKHVAPIQLDATSQIISTANSGNSSKCQCSTLGSVRPHDLQSPNGNIVSSTWDFDGTSPCTNHDTEKYDIQVNEMVLNACWNPPKGAMEAIKKASNDEMDYLISNQDIRWKMLQNTPEMTPLIKELHKITEENETTALKIIAAVNKNQELLELVTKRQNELESEGITVDNLEHILKQYKTLFKNYCNAQIEHLQKQINEKFKAIDDGKEKFQDCYEQLMSLQQKRSQYAIMLTAVLG</sequence>
<accession>A7AUU5</accession>
<reference evidence="1 2" key="1">
    <citation type="journal article" date="2007" name="PLoS Pathog.">
        <title>Genome sequence of Babesia bovis and comparative analysis of apicomplexan hemoprotozoa.</title>
        <authorList>
            <person name="Brayton K.A."/>
            <person name="Lau A.O.T."/>
            <person name="Herndon D.R."/>
            <person name="Hannick L."/>
            <person name="Kappmeyer L.S."/>
            <person name="Berens S.J."/>
            <person name="Bidwell S.L."/>
            <person name="Brown W.C."/>
            <person name="Crabtree J."/>
            <person name="Fadrosh D."/>
            <person name="Feldblum T."/>
            <person name="Forberger H.A."/>
            <person name="Haas B.J."/>
            <person name="Howell J.M."/>
            <person name="Khouri H."/>
            <person name="Koo H."/>
            <person name="Mann D.J."/>
            <person name="Norimine J."/>
            <person name="Paulsen I.T."/>
            <person name="Radune D."/>
            <person name="Ren Q."/>
            <person name="Smith R.K. Jr."/>
            <person name="Suarez C.E."/>
            <person name="White O."/>
            <person name="Wortman J.R."/>
            <person name="Knowles D.P. Jr."/>
            <person name="McElwain T.F."/>
            <person name="Nene V.M."/>
        </authorList>
    </citation>
    <scope>NUCLEOTIDE SEQUENCE [LARGE SCALE GENOMIC DNA]</scope>
    <source>
        <strain evidence="1">T2Bo</strain>
    </source>
</reference>
<evidence type="ECO:0008006" key="3">
    <source>
        <dbReference type="Google" id="ProtNLM"/>
    </source>
</evidence>
<reference evidence="2" key="3">
    <citation type="journal article" date="2021" name="Int. J. Parasitol.">
        <title>Comparative analysis of gene expression between Babesia bovis blood stages and kinetes allowed by improved genome annotation.</title>
        <authorList>
            <person name="Ueti M.W."/>
            <person name="Johnson W.C."/>
            <person name="Kappmeyer L.S."/>
            <person name="Herndon D.R."/>
            <person name="Mousel M.R."/>
            <person name="Reif K.E."/>
            <person name="Taus N.S."/>
            <person name="Ifeonu O.O."/>
            <person name="Silva J.C."/>
            <person name="Suarez C.E."/>
            <person name="Brayton K.A."/>
        </authorList>
    </citation>
    <scope>NUCLEOTIDE SEQUENCE [LARGE SCALE GENOMIC DNA]</scope>
</reference>
<organism evidence="1 2">
    <name type="scientific">Babesia bovis</name>
    <dbReference type="NCBI Taxonomy" id="5865"/>
    <lineage>
        <taxon>Eukaryota</taxon>
        <taxon>Sar</taxon>
        <taxon>Alveolata</taxon>
        <taxon>Apicomplexa</taxon>
        <taxon>Aconoidasida</taxon>
        <taxon>Piroplasmida</taxon>
        <taxon>Babesiidae</taxon>
        <taxon>Babesia</taxon>
    </lineage>
</organism>
<reference evidence="2" key="2">
    <citation type="journal article" date="2020" name="Data Brief">
        <title>Transcriptome dataset of Babesia bovis life stages within vertebrate and invertebrate hosts.</title>
        <authorList>
            <person name="Ueti M.W."/>
            <person name="Johnson W.C."/>
            <person name="Kappmeyer L.S."/>
            <person name="Herndon D.R."/>
            <person name="Mousel M.R."/>
            <person name="Reif K.E."/>
            <person name="Taus N.S."/>
            <person name="Ifeonu O.O."/>
            <person name="Silva J.C."/>
            <person name="Suarez C.E."/>
            <person name="Brayton K.A."/>
        </authorList>
    </citation>
    <scope>NUCLEOTIDE SEQUENCE [LARGE SCALE GENOMIC DNA]</scope>
</reference>
<dbReference type="RefSeq" id="XP_001610274.1">
    <property type="nucleotide sequence ID" value="XM_001610224.1"/>
</dbReference>
<dbReference type="OMA" id="NACHEHN"/>
<dbReference type="InParanoid" id="A7AUU5"/>
<protein>
    <recommendedName>
        <fullName evidence="3">VPS37 C-terminal domain-containing protein</fullName>
    </recommendedName>
</protein>
<evidence type="ECO:0000313" key="2">
    <source>
        <dbReference type="Proteomes" id="UP000002173"/>
    </source>
</evidence>
<dbReference type="KEGG" id="bbo:BBOV_II007560"/>
<dbReference type="EMBL" id="AAXT01000003">
    <property type="protein sequence ID" value="EDO06706.1"/>
    <property type="molecule type" value="Genomic_DNA"/>
</dbReference>
<proteinExistence type="predicted"/>
<dbReference type="AlphaFoldDB" id="A7AUU5"/>
<dbReference type="VEuPathDB" id="PiroplasmaDB:BBOV_II007560"/>